<dbReference type="GO" id="GO:0046872">
    <property type="term" value="F:metal ion binding"/>
    <property type="evidence" value="ECO:0007669"/>
    <property type="project" value="UniProtKB-KW"/>
</dbReference>
<organism evidence="2 3">
    <name type="scientific">Bradyrhizobium erythrophlei</name>
    <dbReference type="NCBI Taxonomy" id="1437360"/>
    <lineage>
        <taxon>Bacteria</taxon>
        <taxon>Pseudomonadati</taxon>
        <taxon>Pseudomonadota</taxon>
        <taxon>Alphaproteobacteria</taxon>
        <taxon>Hyphomicrobiales</taxon>
        <taxon>Nitrobacteraceae</taxon>
        <taxon>Bradyrhizobium</taxon>
    </lineage>
</organism>
<evidence type="ECO:0000313" key="3">
    <source>
        <dbReference type="Proteomes" id="UP000190675"/>
    </source>
</evidence>
<protein>
    <recommendedName>
        <fullName evidence="4">VOC domain-containing protein</fullName>
    </recommendedName>
</protein>
<dbReference type="Proteomes" id="UP000190675">
    <property type="component" value="Chromosome I"/>
</dbReference>
<accession>A0A1M5UDZ9</accession>
<dbReference type="AlphaFoldDB" id="A0A1M5UDZ9"/>
<dbReference type="SUPFAM" id="SSF54593">
    <property type="entry name" value="Glyoxalase/Bleomycin resistance protein/Dihydroxybiphenyl dioxygenase"/>
    <property type="match status" value="1"/>
</dbReference>
<evidence type="ECO:0008006" key="4">
    <source>
        <dbReference type="Google" id="ProtNLM"/>
    </source>
</evidence>
<evidence type="ECO:0000256" key="1">
    <source>
        <dbReference type="ARBA" id="ARBA00022723"/>
    </source>
</evidence>
<dbReference type="GO" id="GO:0004462">
    <property type="term" value="F:lactoylglutathione lyase activity"/>
    <property type="evidence" value="ECO:0007669"/>
    <property type="project" value="InterPro"/>
</dbReference>
<evidence type="ECO:0000313" key="2">
    <source>
        <dbReference type="EMBL" id="SHH61179.1"/>
    </source>
</evidence>
<proteinExistence type="predicted"/>
<dbReference type="OrthoDB" id="7350023at2"/>
<dbReference type="RefSeq" id="WP_079571716.1">
    <property type="nucleotide sequence ID" value="NZ_LT670818.1"/>
</dbReference>
<dbReference type="InterPro" id="IPR029068">
    <property type="entry name" value="Glyas_Bleomycin-R_OHBP_Dase"/>
</dbReference>
<dbReference type="PANTHER" id="PTHR40280:SF1">
    <property type="entry name" value="VOC DOMAIN-CONTAINING PROTEIN"/>
    <property type="match status" value="1"/>
</dbReference>
<dbReference type="PROSITE" id="PS00934">
    <property type="entry name" value="GLYOXALASE_I_1"/>
    <property type="match status" value="1"/>
</dbReference>
<gene>
    <name evidence="2" type="ORF">SAMN05444169_8345</name>
</gene>
<dbReference type="PANTHER" id="PTHR40280">
    <property type="entry name" value="BLR6907 PROTEIN"/>
    <property type="match status" value="1"/>
</dbReference>
<dbReference type="EMBL" id="LT670818">
    <property type="protein sequence ID" value="SHH61179.1"/>
    <property type="molecule type" value="Genomic_DNA"/>
</dbReference>
<keyword evidence="1" id="KW-0479">Metal-binding</keyword>
<sequence length="296" mass="33529">MPQPFDRAAEDLGNSVHLEHVNVQVPDQRLATLFYVAGLGLTRDPYLMVSDTNMWVNVGRSQFHLPSGKAQVLRGHTGIVIAGREALLDRLASVAGKLDGTTFAFSEHNDHVEAICPWGNRIRCYEPDAARFGRITLGIPYVEFEVPPGTVKGICAFYPQIMGIPAEYKNGDGALARVKMAKDQFLQFRETDRPLPEYDGHHVQMYITNFSGPYRVLSERGLVSQEDNQYQYRFRDIVDPADGRHLFTVEHEVRSATHPMYLRPLINRNPAQSNRTYADGHDQWLWAMGPDQFDGR</sequence>
<reference evidence="2 3" key="1">
    <citation type="submission" date="2016-11" db="EMBL/GenBank/DDBJ databases">
        <authorList>
            <person name="Jaros S."/>
            <person name="Januszkiewicz K."/>
            <person name="Wedrychowicz H."/>
        </authorList>
    </citation>
    <scope>NUCLEOTIDE SEQUENCE [LARGE SCALE GENOMIC DNA]</scope>
    <source>
        <strain evidence="2 3">GAS242</strain>
    </source>
</reference>
<name>A0A1M5UDZ9_9BRAD</name>
<dbReference type="InterPro" id="IPR018146">
    <property type="entry name" value="Glyoxalase_1_CS"/>
</dbReference>